<evidence type="ECO:0000256" key="4">
    <source>
        <dbReference type="PROSITE-ProRule" id="PRU00027"/>
    </source>
</evidence>
<dbReference type="Pfam" id="PF02892">
    <property type="entry name" value="zf-BED"/>
    <property type="match status" value="1"/>
</dbReference>
<dbReference type="InterPro" id="IPR003656">
    <property type="entry name" value="Znf_BED"/>
</dbReference>
<gene>
    <name evidence="6" type="ORF">CB5_LOCUS5468</name>
</gene>
<reference evidence="6" key="1">
    <citation type="submission" date="2020-07" db="EMBL/GenBank/DDBJ databases">
        <authorList>
            <person name="Lin J."/>
        </authorList>
    </citation>
    <scope>NUCLEOTIDE SEQUENCE</scope>
</reference>
<dbReference type="PROSITE" id="PS50808">
    <property type="entry name" value="ZF_BED"/>
    <property type="match status" value="1"/>
</dbReference>
<evidence type="ECO:0000256" key="3">
    <source>
        <dbReference type="ARBA" id="ARBA00022833"/>
    </source>
</evidence>
<name>A0A6V7NUN6_ANACO</name>
<accession>A0A6V7NUN6</accession>
<keyword evidence="2 4" id="KW-0863">Zinc-finger</keyword>
<dbReference type="GO" id="GO:0003677">
    <property type="term" value="F:DNA binding"/>
    <property type="evidence" value="ECO:0007669"/>
    <property type="project" value="InterPro"/>
</dbReference>
<sequence length="333" mass="37375">MLLDDEEASVRVELLQVAFGVNSNIIMVREKDVCWEYCEKMDGNKVRCKFCQKVLNGGISRLKFHLSRLPSKGVHPCSKVRDEVTDRVKAIIAMKEENKEASIAKRQRLSEAKSQMLSRLKHMFNSPEYSSSPYANRPHSISIIDILDDNEFWGAVEETAAISEPLLKVLRDVSWGKPAIGSIYESMTKVAKSTPFAASCSCGLLNPSIQYNPEVKFLGIIKEEFIAVLDKLLPTPELRHDITGQLYVFRKAQGMFSSNLRKRLETRPLLGCGGNNTAIQLLAYNEQRVGRGDGEPNPTQWLDRFSSALDGGDLNTRQFNTAIFSSNDHIFGL</sequence>
<keyword evidence="1" id="KW-0479">Metal-binding</keyword>
<dbReference type="PANTHER" id="PTHR46951:SF2">
    <property type="entry name" value="BED-TYPE DOMAIN-CONTAINING PROTEIN"/>
    <property type="match status" value="1"/>
</dbReference>
<organism evidence="6">
    <name type="scientific">Ananas comosus var. bracteatus</name>
    <name type="common">red pineapple</name>
    <dbReference type="NCBI Taxonomy" id="296719"/>
    <lineage>
        <taxon>Eukaryota</taxon>
        <taxon>Viridiplantae</taxon>
        <taxon>Streptophyta</taxon>
        <taxon>Embryophyta</taxon>
        <taxon>Tracheophyta</taxon>
        <taxon>Spermatophyta</taxon>
        <taxon>Magnoliopsida</taxon>
        <taxon>Liliopsida</taxon>
        <taxon>Poales</taxon>
        <taxon>Bromeliaceae</taxon>
        <taxon>Bromelioideae</taxon>
        <taxon>Ananas</taxon>
    </lineage>
</organism>
<keyword evidence="3" id="KW-0862">Zinc</keyword>
<dbReference type="AlphaFoldDB" id="A0A6V7NUN6"/>
<protein>
    <recommendedName>
        <fullName evidence="5">BED-type domain-containing protein</fullName>
    </recommendedName>
</protein>
<dbReference type="EMBL" id="LR862142">
    <property type="protein sequence ID" value="CAD1822257.1"/>
    <property type="molecule type" value="Genomic_DNA"/>
</dbReference>
<feature type="domain" description="BED-type" evidence="5">
    <location>
        <begin position="29"/>
        <end position="84"/>
    </location>
</feature>
<dbReference type="PANTHER" id="PTHR46951">
    <property type="entry name" value="BED-TYPE DOMAIN-CONTAINING PROTEIN"/>
    <property type="match status" value="1"/>
</dbReference>
<evidence type="ECO:0000256" key="1">
    <source>
        <dbReference type="ARBA" id="ARBA00022723"/>
    </source>
</evidence>
<evidence type="ECO:0000259" key="5">
    <source>
        <dbReference type="PROSITE" id="PS50808"/>
    </source>
</evidence>
<evidence type="ECO:0000313" key="6">
    <source>
        <dbReference type="EMBL" id="CAD1822257.1"/>
    </source>
</evidence>
<evidence type="ECO:0000256" key="2">
    <source>
        <dbReference type="ARBA" id="ARBA00022771"/>
    </source>
</evidence>
<dbReference type="GO" id="GO:0008270">
    <property type="term" value="F:zinc ion binding"/>
    <property type="evidence" value="ECO:0007669"/>
    <property type="project" value="UniProtKB-KW"/>
</dbReference>
<proteinExistence type="predicted"/>